<keyword evidence="4" id="KW-0676">Redox-active center</keyword>
<dbReference type="InterPro" id="IPR050553">
    <property type="entry name" value="Thioredoxin_ResA/DsbE_sf"/>
</dbReference>
<dbReference type="InterPro" id="IPR036249">
    <property type="entry name" value="Thioredoxin-like_sf"/>
</dbReference>
<name>A0A2T0UC55_9SPHI</name>
<dbReference type="InterPro" id="IPR013766">
    <property type="entry name" value="Thioredoxin_domain"/>
</dbReference>
<dbReference type="GO" id="GO:0030313">
    <property type="term" value="C:cell envelope"/>
    <property type="evidence" value="ECO:0007669"/>
    <property type="project" value="UniProtKB-SubCell"/>
</dbReference>
<dbReference type="SUPFAM" id="SSF52833">
    <property type="entry name" value="Thioredoxin-like"/>
    <property type="match status" value="1"/>
</dbReference>
<dbReference type="OrthoDB" id="750178at2"/>
<dbReference type="GO" id="GO:0016491">
    <property type="term" value="F:oxidoreductase activity"/>
    <property type="evidence" value="ECO:0007669"/>
    <property type="project" value="InterPro"/>
</dbReference>
<dbReference type="Proteomes" id="UP000238034">
    <property type="component" value="Unassembled WGS sequence"/>
</dbReference>
<dbReference type="InterPro" id="IPR000866">
    <property type="entry name" value="AhpC/TSA"/>
</dbReference>
<keyword evidence="7" id="KW-1185">Reference proteome</keyword>
<evidence type="ECO:0000256" key="3">
    <source>
        <dbReference type="ARBA" id="ARBA00023157"/>
    </source>
</evidence>
<comment type="subcellular location">
    <subcellularLocation>
        <location evidence="1">Cell envelope</location>
    </subcellularLocation>
</comment>
<dbReference type="Pfam" id="PF14289">
    <property type="entry name" value="DUF4369"/>
    <property type="match status" value="1"/>
</dbReference>
<feature type="domain" description="Thioredoxin" evidence="5">
    <location>
        <begin position="205"/>
        <end position="345"/>
    </location>
</feature>
<dbReference type="PROSITE" id="PS51352">
    <property type="entry name" value="THIOREDOXIN_2"/>
    <property type="match status" value="1"/>
</dbReference>
<evidence type="ECO:0000259" key="5">
    <source>
        <dbReference type="PROSITE" id="PS51352"/>
    </source>
</evidence>
<dbReference type="EMBL" id="PVTH01000001">
    <property type="protein sequence ID" value="PRY55503.1"/>
    <property type="molecule type" value="Genomic_DNA"/>
</dbReference>
<evidence type="ECO:0000256" key="2">
    <source>
        <dbReference type="ARBA" id="ARBA00022748"/>
    </source>
</evidence>
<reference evidence="6 7" key="1">
    <citation type="submission" date="2018-03" db="EMBL/GenBank/DDBJ databases">
        <title>Genomic Encyclopedia of Type Strains, Phase III (KMG-III): the genomes of soil and plant-associated and newly described type strains.</title>
        <authorList>
            <person name="Whitman W."/>
        </authorList>
    </citation>
    <scope>NUCLEOTIDE SEQUENCE [LARGE SCALE GENOMIC DNA]</scope>
    <source>
        <strain evidence="6 7">CGMCC 1.9313</strain>
    </source>
</reference>
<dbReference type="CDD" id="cd02966">
    <property type="entry name" value="TlpA_like_family"/>
    <property type="match status" value="1"/>
</dbReference>
<keyword evidence="2" id="KW-0201">Cytochrome c-type biogenesis</keyword>
<dbReference type="PANTHER" id="PTHR42852">
    <property type="entry name" value="THIOL:DISULFIDE INTERCHANGE PROTEIN DSBE"/>
    <property type="match status" value="1"/>
</dbReference>
<gene>
    <name evidence="6" type="ORF">B0I27_101475</name>
</gene>
<accession>A0A2T0UC55</accession>
<dbReference type="PANTHER" id="PTHR42852:SF6">
    <property type="entry name" value="THIOL:DISULFIDE INTERCHANGE PROTEIN DSBE"/>
    <property type="match status" value="1"/>
</dbReference>
<dbReference type="AlphaFoldDB" id="A0A2T0UC55"/>
<dbReference type="InterPro" id="IPR025380">
    <property type="entry name" value="DUF4369"/>
</dbReference>
<dbReference type="Pfam" id="PF00578">
    <property type="entry name" value="AhpC-TSA"/>
    <property type="match status" value="1"/>
</dbReference>
<proteinExistence type="predicted"/>
<dbReference type="RefSeq" id="WP_106290964.1">
    <property type="nucleotide sequence ID" value="NZ_PVTH01000001.1"/>
</dbReference>
<evidence type="ECO:0000256" key="4">
    <source>
        <dbReference type="ARBA" id="ARBA00023284"/>
    </source>
</evidence>
<comment type="caution">
    <text evidence="6">The sequence shown here is derived from an EMBL/GenBank/DDBJ whole genome shotgun (WGS) entry which is preliminary data.</text>
</comment>
<evidence type="ECO:0000256" key="1">
    <source>
        <dbReference type="ARBA" id="ARBA00004196"/>
    </source>
</evidence>
<protein>
    <submittedName>
        <fullName evidence="6">Peroxiredoxin</fullName>
    </submittedName>
</protein>
<sequence>MKHLLPLFILLQCSLSLLGQHSYSIAGNISGVENGAKVYLLKFLSDQIDSTIVEANRFSFQGEVKEPVEAAIVFSSLSNAVEREKRKIFWLENSEIRISGTSGNLPAAVVSGSASNIDYDFYFNEFYIKGKVTVDNYSDSLKTALTTRYIESHPDAYKSVMELYLYRQVIPIGKVKSFYSAFTDRVKAHSFGTLLLGFIEQYRQLKVGDNAPDFTMTSVSGKSVQLSSYRGKYVLLDFWGSWCSPCRGENIVLRKVYEKYKNRGFDILGVGLDTKTALEKAIQKDGVKWTTLVDESLYDSPVAHMYGVWAVPENFLIDPEGKIIAVELRETGGMVSQKLEEVLTK</sequence>
<dbReference type="Gene3D" id="3.40.30.10">
    <property type="entry name" value="Glutaredoxin"/>
    <property type="match status" value="1"/>
</dbReference>
<evidence type="ECO:0000313" key="6">
    <source>
        <dbReference type="EMBL" id="PRY55503.1"/>
    </source>
</evidence>
<keyword evidence="3" id="KW-1015">Disulfide bond</keyword>
<organism evidence="6 7">
    <name type="scientific">Arcticibacter pallidicorallinus</name>
    <dbReference type="NCBI Taxonomy" id="1259464"/>
    <lineage>
        <taxon>Bacteria</taxon>
        <taxon>Pseudomonadati</taxon>
        <taxon>Bacteroidota</taxon>
        <taxon>Sphingobacteriia</taxon>
        <taxon>Sphingobacteriales</taxon>
        <taxon>Sphingobacteriaceae</taxon>
        <taxon>Arcticibacter</taxon>
    </lineage>
</organism>
<dbReference type="GO" id="GO:0017004">
    <property type="term" value="P:cytochrome complex assembly"/>
    <property type="evidence" value="ECO:0007669"/>
    <property type="project" value="UniProtKB-KW"/>
</dbReference>
<evidence type="ECO:0000313" key="7">
    <source>
        <dbReference type="Proteomes" id="UP000238034"/>
    </source>
</evidence>
<dbReference type="GO" id="GO:0016209">
    <property type="term" value="F:antioxidant activity"/>
    <property type="evidence" value="ECO:0007669"/>
    <property type="project" value="InterPro"/>
</dbReference>